<gene>
    <name evidence="3" type="ORF">STEHIDRAFT_173170</name>
</gene>
<feature type="region of interest" description="Disordered" evidence="1">
    <location>
        <begin position="1"/>
        <end position="105"/>
    </location>
</feature>
<protein>
    <submittedName>
        <fullName evidence="3">Uncharacterized protein</fullName>
    </submittedName>
</protein>
<feature type="compositionally biased region" description="Polar residues" evidence="1">
    <location>
        <begin position="17"/>
        <end position="31"/>
    </location>
</feature>
<name>R7RVT0_STEHR</name>
<proteinExistence type="predicted"/>
<accession>R7RVT0</accession>
<evidence type="ECO:0000313" key="3">
    <source>
        <dbReference type="EMBL" id="EIM79301.1"/>
    </source>
</evidence>
<dbReference type="KEGG" id="shs:STEHIDRAFT_173170"/>
<feature type="region of interest" description="Disordered" evidence="1">
    <location>
        <begin position="117"/>
        <end position="139"/>
    </location>
</feature>
<dbReference type="AlphaFoldDB" id="R7RVT0"/>
<dbReference type="Proteomes" id="UP000053927">
    <property type="component" value="Unassembled WGS sequence"/>
</dbReference>
<reference evidence="4" key="1">
    <citation type="journal article" date="2012" name="Science">
        <title>The Paleozoic origin of enzymatic lignin decomposition reconstructed from 31 fungal genomes.</title>
        <authorList>
            <person name="Floudas D."/>
            <person name="Binder M."/>
            <person name="Riley R."/>
            <person name="Barry K."/>
            <person name="Blanchette R.A."/>
            <person name="Henrissat B."/>
            <person name="Martinez A.T."/>
            <person name="Otillar R."/>
            <person name="Spatafora J.W."/>
            <person name="Yadav J.S."/>
            <person name="Aerts A."/>
            <person name="Benoit I."/>
            <person name="Boyd A."/>
            <person name="Carlson A."/>
            <person name="Copeland A."/>
            <person name="Coutinho P.M."/>
            <person name="de Vries R.P."/>
            <person name="Ferreira P."/>
            <person name="Findley K."/>
            <person name="Foster B."/>
            <person name="Gaskell J."/>
            <person name="Glotzer D."/>
            <person name="Gorecki P."/>
            <person name="Heitman J."/>
            <person name="Hesse C."/>
            <person name="Hori C."/>
            <person name="Igarashi K."/>
            <person name="Jurgens J.A."/>
            <person name="Kallen N."/>
            <person name="Kersten P."/>
            <person name="Kohler A."/>
            <person name="Kuees U."/>
            <person name="Kumar T.K.A."/>
            <person name="Kuo A."/>
            <person name="LaButti K."/>
            <person name="Larrondo L.F."/>
            <person name="Lindquist E."/>
            <person name="Ling A."/>
            <person name="Lombard V."/>
            <person name="Lucas S."/>
            <person name="Lundell T."/>
            <person name="Martin R."/>
            <person name="McLaughlin D.J."/>
            <person name="Morgenstern I."/>
            <person name="Morin E."/>
            <person name="Murat C."/>
            <person name="Nagy L.G."/>
            <person name="Nolan M."/>
            <person name="Ohm R.A."/>
            <person name="Patyshakuliyeva A."/>
            <person name="Rokas A."/>
            <person name="Ruiz-Duenas F.J."/>
            <person name="Sabat G."/>
            <person name="Salamov A."/>
            <person name="Samejima M."/>
            <person name="Schmutz J."/>
            <person name="Slot J.C."/>
            <person name="St John F."/>
            <person name="Stenlid J."/>
            <person name="Sun H."/>
            <person name="Sun S."/>
            <person name="Syed K."/>
            <person name="Tsang A."/>
            <person name="Wiebenga A."/>
            <person name="Young D."/>
            <person name="Pisabarro A."/>
            <person name="Eastwood D.C."/>
            <person name="Martin F."/>
            <person name="Cullen D."/>
            <person name="Grigoriev I.V."/>
            <person name="Hibbett D.S."/>
        </authorList>
    </citation>
    <scope>NUCLEOTIDE SEQUENCE [LARGE SCALE GENOMIC DNA]</scope>
    <source>
        <strain evidence="4">FP-91666</strain>
    </source>
</reference>
<feature type="compositionally biased region" description="Polar residues" evidence="1">
    <location>
        <begin position="1"/>
        <end position="10"/>
    </location>
</feature>
<organism evidence="3 4">
    <name type="scientific">Stereum hirsutum (strain FP-91666)</name>
    <name type="common">White-rot fungus</name>
    <dbReference type="NCBI Taxonomy" id="721885"/>
    <lineage>
        <taxon>Eukaryota</taxon>
        <taxon>Fungi</taxon>
        <taxon>Dikarya</taxon>
        <taxon>Basidiomycota</taxon>
        <taxon>Agaricomycotina</taxon>
        <taxon>Agaricomycetes</taxon>
        <taxon>Russulales</taxon>
        <taxon>Stereaceae</taxon>
        <taxon>Stereum</taxon>
    </lineage>
</organism>
<keyword evidence="2" id="KW-1133">Transmembrane helix</keyword>
<dbReference type="RefSeq" id="XP_007311601.1">
    <property type="nucleotide sequence ID" value="XM_007311539.1"/>
</dbReference>
<dbReference type="GeneID" id="18804227"/>
<evidence type="ECO:0000256" key="2">
    <source>
        <dbReference type="SAM" id="Phobius"/>
    </source>
</evidence>
<sequence>MSTYAGSSSAHARGDIVSQNDQLSPHGSISLKSPPRSLVESLSSADRDKPNTHGASSQIETYSQEQASSRATNASGSASPGIGSLSQDQQQDQNPSRSTPPTRTSFDEMYLQTHRLSVTGGDLNVDRADEDGNGTTCTNDGADAYFQQENGPLSSVKSFDTGRNNQINDDHQNGTIRSAPSSTPITPLQSRLSIPSSVGRHGVGSRQSTPPPTTNHILHPFDRTRGRHETSNTRAAGSTPMTSTKYAAGNSGRERHRDDDATRAMSSVESYNRIFERLGTVAFFGDSPFLSPSIIAWASVFGAQRGNVLSLAWSASLFMSASVIAGSASLITYSD</sequence>
<evidence type="ECO:0000313" key="4">
    <source>
        <dbReference type="Proteomes" id="UP000053927"/>
    </source>
</evidence>
<keyword evidence="2" id="KW-0812">Transmembrane</keyword>
<feature type="region of interest" description="Disordered" evidence="1">
    <location>
        <begin position="169"/>
        <end position="264"/>
    </location>
</feature>
<feature type="compositionally biased region" description="Polar residues" evidence="1">
    <location>
        <begin position="169"/>
        <end position="196"/>
    </location>
</feature>
<evidence type="ECO:0000256" key="1">
    <source>
        <dbReference type="SAM" id="MobiDB-lite"/>
    </source>
</evidence>
<feature type="compositionally biased region" description="Basic and acidic residues" evidence="1">
    <location>
        <begin position="252"/>
        <end position="262"/>
    </location>
</feature>
<keyword evidence="2" id="KW-0472">Membrane</keyword>
<keyword evidence="4" id="KW-1185">Reference proteome</keyword>
<feature type="compositionally biased region" description="Polar residues" evidence="1">
    <location>
        <begin position="232"/>
        <end position="245"/>
    </location>
</feature>
<feature type="compositionally biased region" description="Polar residues" evidence="1">
    <location>
        <begin position="53"/>
        <end position="104"/>
    </location>
</feature>
<dbReference type="OrthoDB" id="2679843at2759"/>
<feature type="compositionally biased region" description="Basic and acidic residues" evidence="1">
    <location>
        <begin position="219"/>
        <end position="231"/>
    </location>
</feature>
<dbReference type="EMBL" id="JH687406">
    <property type="protein sequence ID" value="EIM79301.1"/>
    <property type="molecule type" value="Genomic_DNA"/>
</dbReference>
<feature type="transmembrane region" description="Helical" evidence="2">
    <location>
        <begin position="311"/>
        <end position="333"/>
    </location>
</feature>